<protein>
    <submittedName>
        <fullName evidence="3">Transporter</fullName>
    </submittedName>
</protein>
<evidence type="ECO:0000256" key="2">
    <source>
        <dbReference type="SAM" id="SignalP"/>
    </source>
</evidence>
<sequence>MNPIKSALILFSFIVSAPAYCQYTEVINSNRPGVSRSAFSVGTNVAQFEVGPYILKEERTPAAAYEVSGFGIDFAARYGLLFEELELNFEGTYQNDTKTYTSNIASEDKRSNFKHLTLGAKYLVFDPYKNSEADKPNLYSWKANHSFKWRSLIPAVSVYAGANYDTKTNPYTAPGIEGFSPKVMIATQNNFAGGWVFVMNFIKDRIGTDQSDFQYILTLTHSFSPKWVVFGETQGIKSDFYADNLFRFGGAYLWGKDFQLDTALTFNTKDTPSVFSVNFGMSYRLDFHTDKEPKDINNGTSAKEERTRQLNSRKTNKRKKKSQDFN</sequence>
<dbReference type="Proteomes" id="UP000610931">
    <property type="component" value="Unassembled WGS sequence"/>
</dbReference>
<comment type="caution">
    <text evidence="3">The sequence shown here is derived from an EMBL/GenBank/DDBJ whole genome shotgun (WGS) entry which is preliminary data.</text>
</comment>
<accession>A0A8J7IHT9</accession>
<feature type="chain" id="PRO_5035145480" evidence="2">
    <location>
        <begin position="22"/>
        <end position="326"/>
    </location>
</feature>
<proteinExistence type="predicted"/>
<evidence type="ECO:0000313" key="3">
    <source>
        <dbReference type="EMBL" id="MBJ6368823.1"/>
    </source>
</evidence>
<dbReference type="Pfam" id="PF13557">
    <property type="entry name" value="Phenol_MetA_deg"/>
    <property type="match status" value="1"/>
</dbReference>
<keyword evidence="4" id="KW-1185">Reference proteome</keyword>
<organism evidence="3 4">
    <name type="scientific">Snuella sedimenti</name>
    <dbReference type="NCBI Taxonomy" id="2798802"/>
    <lineage>
        <taxon>Bacteria</taxon>
        <taxon>Pseudomonadati</taxon>
        <taxon>Bacteroidota</taxon>
        <taxon>Flavobacteriia</taxon>
        <taxon>Flavobacteriales</taxon>
        <taxon>Flavobacteriaceae</taxon>
        <taxon>Snuella</taxon>
    </lineage>
</organism>
<reference evidence="3" key="1">
    <citation type="submission" date="2020-12" db="EMBL/GenBank/DDBJ databases">
        <title>Snuella sp. nov., isolated from sediment in Incheon.</title>
        <authorList>
            <person name="Kim W."/>
        </authorList>
    </citation>
    <scope>NUCLEOTIDE SEQUENCE</scope>
    <source>
        <strain evidence="3">CAU 1569</strain>
    </source>
</reference>
<dbReference type="RefSeq" id="WP_199115584.1">
    <property type="nucleotide sequence ID" value="NZ_JAELVQ010000016.1"/>
</dbReference>
<feature type="region of interest" description="Disordered" evidence="1">
    <location>
        <begin position="292"/>
        <end position="326"/>
    </location>
</feature>
<gene>
    <name evidence="3" type="ORF">JF259_12050</name>
</gene>
<name>A0A8J7IHT9_9FLAO</name>
<dbReference type="EMBL" id="JAELVQ010000016">
    <property type="protein sequence ID" value="MBJ6368823.1"/>
    <property type="molecule type" value="Genomic_DNA"/>
</dbReference>
<evidence type="ECO:0000256" key="1">
    <source>
        <dbReference type="SAM" id="MobiDB-lite"/>
    </source>
</evidence>
<keyword evidence="2" id="KW-0732">Signal</keyword>
<evidence type="ECO:0000313" key="4">
    <source>
        <dbReference type="Proteomes" id="UP000610931"/>
    </source>
</evidence>
<dbReference type="InterPro" id="IPR025737">
    <property type="entry name" value="FApF"/>
</dbReference>
<dbReference type="AlphaFoldDB" id="A0A8J7IHT9"/>
<feature type="signal peptide" evidence="2">
    <location>
        <begin position="1"/>
        <end position="21"/>
    </location>
</feature>
<feature type="compositionally biased region" description="Basic residues" evidence="1">
    <location>
        <begin position="314"/>
        <end position="326"/>
    </location>
</feature>